<comment type="caution">
    <text evidence="6">The sequence shown here is derived from an EMBL/GenBank/DDBJ whole genome shotgun (WGS) entry which is preliminary data.</text>
</comment>
<gene>
    <name evidence="6" type="primary">yrrK_8</name>
    <name evidence="6" type="ORF">SDC9_54112</name>
</gene>
<sequence>MLRILAFDIGERRIGVAVSDPLGITAQGIETYTRTDDLQKDVAHLLSLANGYKPVKLVFGMPRNMDGSYGMQAEYTKAFAEEVLKGWDGDSAFWDERLTTASARRVLIEADMRRDKRKGVIDKVAAVLILQSYLDAKGNT</sequence>
<protein>
    <submittedName>
        <fullName evidence="6">Putative pre-16S rRNA nuclease</fullName>
        <ecNumber evidence="6">3.1.-.-</ecNumber>
    </submittedName>
</protein>
<keyword evidence="2" id="KW-0690">Ribosome biogenesis</keyword>
<keyword evidence="3" id="KW-0540">Nuclease</keyword>
<keyword evidence="4 6" id="KW-0378">Hydrolase</keyword>
<organism evidence="6">
    <name type="scientific">bioreactor metagenome</name>
    <dbReference type="NCBI Taxonomy" id="1076179"/>
    <lineage>
        <taxon>unclassified sequences</taxon>
        <taxon>metagenomes</taxon>
        <taxon>ecological metagenomes</taxon>
    </lineage>
</organism>
<dbReference type="GO" id="GO:0004518">
    <property type="term" value="F:nuclease activity"/>
    <property type="evidence" value="ECO:0007669"/>
    <property type="project" value="UniProtKB-KW"/>
</dbReference>
<dbReference type="NCBIfam" id="TIGR00250">
    <property type="entry name" value="RNAse_H_YqgF"/>
    <property type="match status" value="1"/>
</dbReference>
<dbReference type="GO" id="GO:0016787">
    <property type="term" value="F:hydrolase activity"/>
    <property type="evidence" value="ECO:0007669"/>
    <property type="project" value="UniProtKB-KW"/>
</dbReference>
<dbReference type="CDD" id="cd16964">
    <property type="entry name" value="YqgF"/>
    <property type="match status" value="1"/>
</dbReference>
<evidence type="ECO:0000313" key="6">
    <source>
        <dbReference type="EMBL" id="MPM07803.1"/>
    </source>
</evidence>
<dbReference type="Gene3D" id="3.30.420.140">
    <property type="entry name" value="YqgF/RNase H-like domain"/>
    <property type="match status" value="1"/>
</dbReference>
<dbReference type="PANTHER" id="PTHR33317:SF4">
    <property type="entry name" value="POLYNUCLEOTIDYL TRANSFERASE, RIBONUCLEASE H-LIKE SUPERFAMILY PROTEIN"/>
    <property type="match status" value="1"/>
</dbReference>
<feature type="domain" description="YqgF/RNase H-like" evidence="5">
    <location>
        <begin position="2"/>
        <end position="103"/>
    </location>
</feature>
<evidence type="ECO:0000256" key="1">
    <source>
        <dbReference type="ARBA" id="ARBA00022490"/>
    </source>
</evidence>
<evidence type="ECO:0000256" key="4">
    <source>
        <dbReference type="ARBA" id="ARBA00022801"/>
    </source>
</evidence>
<dbReference type="Pfam" id="PF03652">
    <property type="entry name" value="RuvX"/>
    <property type="match status" value="1"/>
</dbReference>
<reference evidence="6" key="1">
    <citation type="submission" date="2019-08" db="EMBL/GenBank/DDBJ databases">
        <authorList>
            <person name="Kucharzyk K."/>
            <person name="Murdoch R.W."/>
            <person name="Higgins S."/>
            <person name="Loffler F."/>
        </authorList>
    </citation>
    <scope>NUCLEOTIDE SEQUENCE</scope>
</reference>
<evidence type="ECO:0000256" key="2">
    <source>
        <dbReference type="ARBA" id="ARBA00022517"/>
    </source>
</evidence>
<dbReference type="GO" id="GO:0005829">
    <property type="term" value="C:cytosol"/>
    <property type="evidence" value="ECO:0007669"/>
    <property type="project" value="TreeGrafter"/>
</dbReference>
<dbReference type="InterPro" id="IPR005227">
    <property type="entry name" value="YqgF"/>
</dbReference>
<proteinExistence type="inferred from homology"/>
<dbReference type="SUPFAM" id="SSF53098">
    <property type="entry name" value="Ribonuclease H-like"/>
    <property type="match status" value="1"/>
</dbReference>
<dbReference type="AlphaFoldDB" id="A0A644X0J3"/>
<dbReference type="InterPro" id="IPR006641">
    <property type="entry name" value="YqgF/RNaseH-like_dom"/>
</dbReference>
<dbReference type="HAMAP" id="MF_00651">
    <property type="entry name" value="Nuclease_YqgF"/>
    <property type="match status" value="1"/>
</dbReference>
<dbReference type="EC" id="3.1.-.-" evidence="6"/>
<dbReference type="InterPro" id="IPR037027">
    <property type="entry name" value="YqgF/RNaseH-like_dom_sf"/>
</dbReference>
<accession>A0A644X0J3</accession>
<dbReference type="SMART" id="SM00732">
    <property type="entry name" value="YqgFc"/>
    <property type="match status" value="1"/>
</dbReference>
<evidence type="ECO:0000259" key="5">
    <source>
        <dbReference type="SMART" id="SM00732"/>
    </source>
</evidence>
<name>A0A644X0J3_9ZZZZ</name>
<keyword evidence="1" id="KW-0963">Cytoplasm</keyword>
<dbReference type="InterPro" id="IPR012337">
    <property type="entry name" value="RNaseH-like_sf"/>
</dbReference>
<dbReference type="EMBL" id="VSSQ01001378">
    <property type="protein sequence ID" value="MPM07803.1"/>
    <property type="molecule type" value="Genomic_DNA"/>
</dbReference>
<dbReference type="PANTHER" id="PTHR33317">
    <property type="entry name" value="POLYNUCLEOTIDYL TRANSFERASE, RIBONUCLEASE H-LIKE SUPERFAMILY PROTEIN"/>
    <property type="match status" value="1"/>
</dbReference>
<evidence type="ECO:0000256" key="3">
    <source>
        <dbReference type="ARBA" id="ARBA00022722"/>
    </source>
</evidence>
<dbReference type="GO" id="GO:0000967">
    <property type="term" value="P:rRNA 5'-end processing"/>
    <property type="evidence" value="ECO:0007669"/>
    <property type="project" value="TreeGrafter"/>
</dbReference>